<keyword evidence="3" id="KW-1185">Reference proteome</keyword>
<reference evidence="2 3" key="1">
    <citation type="journal article" date="2018" name="PLoS Pathog.">
        <title>Evolution of structural diversity of trichothecenes, a family of toxins produced by plant pathogenic and entomopathogenic fungi.</title>
        <authorList>
            <person name="Proctor R.H."/>
            <person name="McCormick S.P."/>
            <person name="Kim H.S."/>
            <person name="Cardoza R.E."/>
            <person name="Stanley A.M."/>
            <person name="Lindo L."/>
            <person name="Kelly A."/>
            <person name="Brown D.W."/>
            <person name="Lee T."/>
            <person name="Vaughan M.M."/>
            <person name="Alexander N.J."/>
            <person name="Busman M."/>
            <person name="Gutierrez S."/>
        </authorList>
    </citation>
    <scope>NUCLEOTIDE SEQUENCE [LARGE SCALE GENOMIC DNA]</scope>
    <source>
        <strain evidence="2 3">NRRL 3299</strain>
    </source>
</reference>
<organism evidence="2 3">
    <name type="scientific">Fusarium sporotrichioides</name>
    <dbReference type="NCBI Taxonomy" id="5514"/>
    <lineage>
        <taxon>Eukaryota</taxon>
        <taxon>Fungi</taxon>
        <taxon>Dikarya</taxon>
        <taxon>Ascomycota</taxon>
        <taxon>Pezizomycotina</taxon>
        <taxon>Sordariomycetes</taxon>
        <taxon>Hypocreomycetidae</taxon>
        <taxon>Hypocreales</taxon>
        <taxon>Nectriaceae</taxon>
        <taxon>Fusarium</taxon>
    </lineage>
</organism>
<dbReference type="EMBL" id="PXOF01000108">
    <property type="protein sequence ID" value="RGP64953.1"/>
    <property type="molecule type" value="Genomic_DNA"/>
</dbReference>
<evidence type="ECO:0000313" key="2">
    <source>
        <dbReference type="EMBL" id="RGP64953.1"/>
    </source>
</evidence>
<dbReference type="PANTHER" id="PTHR33112">
    <property type="entry name" value="DOMAIN PROTEIN, PUTATIVE-RELATED"/>
    <property type="match status" value="1"/>
</dbReference>
<protein>
    <recommendedName>
        <fullName evidence="1">Heterokaryon incompatibility domain-containing protein</fullName>
    </recommendedName>
</protein>
<sequence>MRSSAHRPVRQSLQIDFGQDATTWSLRSHTFTPSQDFKVIQCENGQIIPAPAGCRYAALSYVWGDIQYPDPSGYNKFPRVVEDSMKVAFELGCKYLWVDRHCINQQDPEKKKLIQRMDEVYSQADFTIIDAAGTDCTHGLAGVSIPRRPDPAQASVQVNRVKLTYLGTPPGSKVKASRWASRGWTYQEGVLSHKRIFFTDEQVIFQCNTMTCQESVSIHKNALHKIGRNNDKKQSKLEDIEPISLIRGNHGVNLGDHLMEFSGRDLTNDKDSLDAFLGILNVYHKAHGYVHFLRNPLNIKGKPMINTWYHPEPGIRKSDFPSWSWTGWKGAIKMTSYQNPDSDIRLVTTTGDSISIDDYIKLLNKSDPRELKPIIKLEGRMTKLWFKLIKWALEPPFVRNRKINEPKIEDGPWAILPLTNEFTCYSFLYLDNEALTGLCEFQLPVIVLEIGSSSGNKNTNILVLREKGANFEHVGLIPMRHPFEPDNEKWNAAPKPTVYKRRNGKWMTKAPIPKPEDHIWLQEAKRMTITLQ</sequence>
<dbReference type="STRING" id="5514.A0A395RXR8"/>
<accession>A0A395RXR8</accession>
<comment type="caution">
    <text evidence="2">The sequence shown here is derived from an EMBL/GenBank/DDBJ whole genome shotgun (WGS) entry which is preliminary data.</text>
</comment>
<feature type="domain" description="Heterokaryon incompatibility" evidence="1">
    <location>
        <begin position="56"/>
        <end position="188"/>
    </location>
</feature>
<dbReference type="AlphaFoldDB" id="A0A395RXR8"/>
<dbReference type="PANTHER" id="PTHR33112:SF1">
    <property type="entry name" value="HETEROKARYON INCOMPATIBILITY DOMAIN-CONTAINING PROTEIN"/>
    <property type="match status" value="1"/>
</dbReference>
<name>A0A395RXR8_FUSSP</name>
<dbReference type="InterPro" id="IPR010730">
    <property type="entry name" value="HET"/>
</dbReference>
<gene>
    <name evidence="2" type="ORF">FSPOR_7567</name>
</gene>
<dbReference type="Pfam" id="PF06985">
    <property type="entry name" value="HET"/>
    <property type="match status" value="1"/>
</dbReference>
<evidence type="ECO:0000259" key="1">
    <source>
        <dbReference type="Pfam" id="PF06985"/>
    </source>
</evidence>
<proteinExistence type="predicted"/>
<evidence type="ECO:0000313" key="3">
    <source>
        <dbReference type="Proteomes" id="UP000266152"/>
    </source>
</evidence>
<dbReference type="Proteomes" id="UP000266152">
    <property type="component" value="Unassembled WGS sequence"/>
</dbReference>